<comment type="caution">
    <text evidence="3">The sequence shown here is derived from an EMBL/GenBank/DDBJ whole genome shotgun (WGS) entry which is preliminary data.</text>
</comment>
<proteinExistence type="predicted"/>
<evidence type="ECO:0000313" key="3">
    <source>
        <dbReference type="EMBL" id="TWU15982.1"/>
    </source>
</evidence>
<dbReference type="RefSeq" id="WP_146407731.1">
    <property type="nucleotide sequence ID" value="NZ_SJPU01000002.1"/>
</dbReference>
<dbReference type="Gene3D" id="1.10.443.10">
    <property type="entry name" value="Intergrase catalytic core"/>
    <property type="match status" value="1"/>
</dbReference>
<dbReference type="InterPro" id="IPR013762">
    <property type="entry name" value="Integrase-like_cat_sf"/>
</dbReference>
<dbReference type="GO" id="GO:0003677">
    <property type="term" value="F:DNA binding"/>
    <property type="evidence" value="ECO:0007669"/>
    <property type="project" value="InterPro"/>
</dbReference>
<dbReference type="GO" id="GO:0015074">
    <property type="term" value="P:DNA integration"/>
    <property type="evidence" value="ECO:0007669"/>
    <property type="project" value="InterPro"/>
</dbReference>
<feature type="compositionally biased region" description="Basic residues" evidence="2">
    <location>
        <begin position="286"/>
        <end position="296"/>
    </location>
</feature>
<name>A0A5C6BVR9_9BACT</name>
<dbReference type="AlphaFoldDB" id="A0A5C6BVR9"/>
<evidence type="ECO:0000256" key="2">
    <source>
        <dbReference type="SAM" id="MobiDB-lite"/>
    </source>
</evidence>
<protein>
    <submittedName>
        <fullName evidence="3">Uncharacterized protein</fullName>
    </submittedName>
</protein>
<keyword evidence="1" id="KW-0233">DNA recombination</keyword>
<dbReference type="OrthoDB" id="268005at2"/>
<dbReference type="GO" id="GO:0006310">
    <property type="term" value="P:DNA recombination"/>
    <property type="evidence" value="ECO:0007669"/>
    <property type="project" value="UniProtKB-KW"/>
</dbReference>
<feature type="region of interest" description="Disordered" evidence="2">
    <location>
        <begin position="269"/>
        <end position="296"/>
    </location>
</feature>
<dbReference type="SUPFAM" id="SSF56349">
    <property type="entry name" value="DNA breaking-rejoining enzymes"/>
    <property type="match status" value="1"/>
</dbReference>
<sequence length="296" mass="34281">MDLLADVVSRYELQTEISNSYAYQLRYALTRFERFLRRAATTADLTEGTVNRWLKHERDVGEIGDRSRANVRTSLLTLWKKFGQGLNRENVRSVAVTPKNPEAWAFDELERVAEAASKVDGYLTNGLPRGLYFSTCLWFAYETGLRRSDVWRFNLSEFDGNRLAAMTQHKTKRVHVVTITSETETDLRRLSSRLQSAGDKHAQTPLRWPQSETTFYYWMRRARELADVEPEKRNRALQHVRRTGATQVESEGGLAWRFLGHSRQGLDRKSYVDQRKAVAPITPQRQRTHGQSSKRA</sequence>
<dbReference type="EMBL" id="SJPU01000002">
    <property type="protein sequence ID" value="TWU15982.1"/>
    <property type="molecule type" value="Genomic_DNA"/>
</dbReference>
<evidence type="ECO:0000256" key="1">
    <source>
        <dbReference type="ARBA" id="ARBA00023172"/>
    </source>
</evidence>
<reference evidence="3 4" key="1">
    <citation type="journal article" date="2020" name="Antonie Van Leeuwenhoek">
        <title>Rhodopirellula heiligendammensis sp. nov., Rhodopirellula pilleata sp. nov., and Rhodopirellula solitaria sp. nov. isolated from natural or artificial marine surfaces in Northern Germany and California, USA, and emended description of the genus Rhodopirellula.</title>
        <authorList>
            <person name="Kallscheuer N."/>
            <person name="Wiegand S."/>
            <person name="Jogler M."/>
            <person name="Boedeker C."/>
            <person name="Peeters S.H."/>
            <person name="Rast P."/>
            <person name="Heuer A."/>
            <person name="Jetten M.S.M."/>
            <person name="Rohde M."/>
            <person name="Jogler C."/>
        </authorList>
    </citation>
    <scope>NUCLEOTIDE SEQUENCE [LARGE SCALE GENOMIC DNA]</scope>
    <source>
        <strain evidence="3 4">Poly21</strain>
    </source>
</reference>
<organism evidence="3 4">
    <name type="scientific">Allorhodopirellula heiligendammensis</name>
    <dbReference type="NCBI Taxonomy" id="2714739"/>
    <lineage>
        <taxon>Bacteria</taxon>
        <taxon>Pseudomonadati</taxon>
        <taxon>Planctomycetota</taxon>
        <taxon>Planctomycetia</taxon>
        <taxon>Pirellulales</taxon>
        <taxon>Pirellulaceae</taxon>
        <taxon>Allorhodopirellula</taxon>
    </lineage>
</organism>
<evidence type="ECO:0000313" key="4">
    <source>
        <dbReference type="Proteomes" id="UP000319908"/>
    </source>
</evidence>
<gene>
    <name evidence="3" type="ORF">Poly21_31860</name>
</gene>
<dbReference type="Proteomes" id="UP000319908">
    <property type="component" value="Unassembled WGS sequence"/>
</dbReference>
<keyword evidence="4" id="KW-1185">Reference proteome</keyword>
<accession>A0A5C6BVR9</accession>
<dbReference type="InterPro" id="IPR011010">
    <property type="entry name" value="DNA_brk_join_enz"/>
</dbReference>